<dbReference type="OrthoDB" id="2576767at2"/>
<feature type="transmembrane region" description="Helical" evidence="1">
    <location>
        <begin position="363"/>
        <end position="382"/>
    </location>
</feature>
<evidence type="ECO:0008006" key="6">
    <source>
        <dbReference type="Google" id="ProtNLM"/>
    </source>
</evidence>
<sequence>MRFFSYLFHDRKDNVRAFLLFSSFFLFYLWMNVPFLTYMNQNIAVLAPISPFYGVPFTLNLFNFDPTLYYSSNNPTVIHPFLNLISLPLAYLSKFFTENFFFAVVQSIMNALGVVMVYYYLCKGCKSFYTPLLFAVFFGTASYQIFTAMIPDSYPYAQFVILLSVLYTQYSRAEKKLAVWPNASFALVNFGVTSTNIIPFMSVLAVNLFHKESKSIFMKLVRIAFVFLLFVLSFTILQHVMFGQSWFSTWYKSIHAGGFIYTAPFSFSEHWKALYMLVISPVLTPDIALIDPKPGMVAFATNLTLPYPWYVHVIGLTLITLAVLGFIKGIRTQEAWSLAAYIGFAFVLHIVIGFGLATFTYDLYLYAGHYFFAFFLLTARFIMHLRHVKVKKALLGIILLFVFVTLGNNVVKHYEAMYVIERSYAQMNKASE</sequence>
<keyword evidence="1" id="KW-0472">Membrane</keyword>
<dbReference type="EMBL" id="LDCN01000001">
    <property type="protein sequence ID" value="KLI00452.1"/>
    <property type="molecule type" value="Genomic_DNA"/>
</dbReference>
<dbReference type="RefSeq" id="WP_047067320.1">
    <property type="nucleotide sequence ID" value="NZ_JBCMYQ010000017.1"/>
</dbReference>
<comment type="caution">
    <text evidence="3">The sequence shown here is derived from an EMBL/GenBank/DDBJ whole genome shotgun (WGS) entry which is preliminary data.</text>
</comment>
<keyword evidence="1" id="KW-1133">Transmembrane helix</keyword>
<feature type="transmembrane region" description="Helical" evidence="1">
    <location>
        <begin position="221"/>
        <end position="242"/>
    </location>
</feature>
<dbReference type="Proteomes" id="UP000035218">
    <property type="component" value="Unassembled WGS sequence"/>
</dbReference>
<reference evidence="3 4" key="1">
    <citation type="submission" date="2015-05" db="EMBL/GenBank/DDBJ databases">
        <title>Genome sequencing project for genomic taxonomy and phylogenomics of Bacillus-like bacteria.</title>
        <authorList>
            <person name="Liu B."/>
            <person name="Wang J."/>
            <person name="Zhu Y."/>
            <person name="Liu G."/>
            <person name="Chen Q."/>
            <person name="Chen Z."/>
            <person name="Lan J."/>
            <person name="Che J."/>
            <person name="Ge C."/>
            <person name="Shi H."/>
            <person name="Pan Z."/>
            <person name="Liu X."/>
        </authorList>
    </citation>
    <scope>NUCLEOTIDE SEQUENCE [LARGE SCALE GENOMIC DNA]</scope>
    <source>
        <strain evidence="3 4">DSM 9885</strain>
    </source>
</reference>
<gene>
    <name evidence="3" type="ORF">AA984_00635</name>
    <name evidence="2" type="ORF">BFO01nite_19660</name>
</gene>
<evidence type="ECO:0000313" key="4">
    <source>
        <dbReference type="Proteomes" id="UP000035218"/>
    </source>
</evidence>
<feature type="transmembrane region" description="Helical" evidence="1">
    <location>
        <begin position="339"/>
        <end position="357"/>
    </location>
</feature>
<evidence type="ECO:0000313" key="2">
    <source>
        <dbReference type="EMBL" id="GED57834.1"/>
    </source>
</evidence>
<accession>A0A837KU44</accession>
<protein>
    <recommendedName>
        <fullName evidence="6">Glycosyltransferase RgtA/B/C/D-like domain-containing protein</fullName>
    </recommendedName>
</protein>
<feature type="transmembrane region" description="Helical" evidence="1">
    <location>
        <begin position="127"/>
        <end position="146"/>
    </location>
</feature>
<feature type="transmembrane region" description="Helical" evidence="1">
    <location>
        <begin position="100"/>
        <end position="121"/>
    </location>
</feature>
<organism evidence="3 4">
    <name type="scientific">Brevibacillus formosus</name>
    <dbReference type="NCBI Taxonomy" id="54913"/>
    <lineage>
        <taxon>Bacteria</taxon>
        <taxon>Bacillati</taxon>
        <taxon>Bacillota</taxon>
        <taxon>Bacilli</taxon>
        <taxon>Bacillales</taxon>
        <taxon>Paenibacillaceae</taxon>
        <taxon>Brevibacillus</taxon>
    </lineage>
</organism>
<feature type="transmembrane region" description="Helical" evidence="1">
    <location>
        <begin position="394"/>
        <end position="411"/>
    </location>
</feature>
<evidence type="ECO:0000256" key="1">
    <source>
        <dbReference type="SAM" id="Phobius"/>
    </source>
</evidence>
<proteinExistence type="predicted"/>
<keyword evidence="5" id="KW-1185">Reference proteome</keyword>
<feature type="transmembrane region" description="Helical" evidence="1">
    <location>
        <begin position="15"/>
        <end position="31"/>
    </location>
</feature>
<dbReference type="Proteomes" id="UP000319498">
    <property type="component" value="Unassembled WGS sequence"/>
</dbReference>
<keyword evidence="1" id="KW-0812">Transmembrane</keyword>
<feature type="transmembrane region" description="Helical" evidence="1">
    <location>
        <begin position="43"/>
        <end position="64"/>
    </location>
</feature>
<dbReference type="AlphaFoldDB" id="A0A837KU44"/>
<evidence type="ECO:0000313" key="3">
    <source>
        <dbReference type="EMBL" id="KLI00452.1"/>
    </source>
</evidence>
<feature type="transmembrane region" description="Helical" evidence="1">
    <location>
        <begin position="190"/>
        <end position="209"/>
    </location>
</feature>
<name>A0A837KU44_9BACL</name>
<dbReference type="GeneID" id="87583572"/>
<evidence type="ECO:0000313" key="5">
    <source>
        <dbReference type="Proteomes" id="UP000319498"/>
    </source>
</evidence>
<dbReference type="EMBL" id="BJOL01000012">
    <property type="protein sequence ID" value="GED57834.1"/>
    <property type="molecule type" value="Genomic_DNA"/>
</dbReference>
<feature type="transmembrane region" description="Helical" evidence="1">
    <location>
        <begin position="309"/>
        <end position="327"/>
    </location>
</feature>
<reference evidence="2 5" key="2">
    <citation type="submission" date="2019-06" db="EMBL/GenBank/DDBJ databases">
        <title>Whole genome shotgun sequence of Brevibacillus formosus NBRC 15716.</title>
        <authorList>
            <person name="Hosoyama A."/>
            <person name="Uohara A."/>
            <person name="Ohji S."/>
            <person name="Ichikawa N."/>
        </authorList>
    </citation>
    <scope>NUCLEOTIDE SEQUENCE [LARGE SCALE GENOMIC DNA]</scope>
    <source>
        <strain evidence="2 5">NBRC 15716</strain>
    </source>
</reference>